<evidence type="ECO:0000313" key="4">
    <source>
        <dbReference type="Proteomes" id="UP000053660"/>
    </source>
</evidence>
<dbReference type="EMBL" id="KN549761">
    <property type="protein sequence ID" value="KHJ96113.1"/>
    <property type="molecule type" value="Genomic_DNA"/>
</dbReference>
<dbReference type="CDD" id="cd05380">
    <property type="entry name" value="CAP_euk"/>
    <property type="match status" value="1"/>
</dbReference>
<dbReference type="Proteomes" id="UP000053660">
    <property type="component" value="Unassembled WGS sequence"/>
</dbReference>
<dbReference type="SUPFAM" id="SSF55797">
    <property type="entry name" value="PR-1-like"/>
    <property type="match status" value="1"/>
</dbReference>
<dbReference type="Pfam" id="PF00188">
    <property type="entry name" value="CAP"/>
    <property type="match status" value="1"/>
</dbReference>
<dbReference type="Gene3D" id="3.40.33.10">
    <property type="entry name" value="CAP"/>
    <property type="match status" value="1"/>
</dbReference>
<feature type="domain" description="SCP" evidence="2">
    <location>
        <begin position="44"/>
        <end position="196"/>
    </location>
</feature>
<reference evidence="3 4" key="1">
    <citation type="submission" date="2014-03" db="EMBL/GenBank/DDBJ databases">
        <title>Draft genome of the hookworm Oesophagostomum dentatum.</title>
        <authorList>
            <person name="Mitreva M."/>
        </authorList>
    </citation>
    <scope>NUCLEOTIDE SEQUENCE [LARGE SCALE GENOMIC DNA]</scope>
    <source>
        <strain evidence="3 4">OD-Hann</strain>
    </source>
</reference>
<dbReference type="InterPro" id="IPR014044">
    <property type="entry name" value="CAP_dom"/>
</dbReference>
<dbReference type="InterPro" id="IPR001283">
    <property type="entry name" value="CRISP-related"/>
</dbReference>
<proteinExistence type="predicted"/>
<keyword evidence="1" id="KW-0732">Signal</keyword>
<name>A0A0B1TF03_OESDE</name>
<organism evidence="3 4">
    <name type="scientific">Oesophagostomum dentatum</name>
    <name type="common">Nodular worm</name>
    <dbReference type="NCBI Taxonomy" id="61180"/>
    <lineage>
        <taxon>Eukaryota</taxon>
        <taxon>Metazoa</taxon>
        <taxon>Ecdysozoa</taxon>
        <taxon>Nematoda</taxon>
        <taxon>Chromadorea</taxon>
        <taxon>Rhabditida</taxon>
        <taxon>Rhabditina</taxon>
        <taxon>Rhabditomorpha</taxon>
        <taxon>Strongyloidea</taxon>
        <taxon>Strongylidae</taxon>
        <taxon>Oesophagostomum</taxon>
    </lineage>
</organism>
<dbReference type="OrthoDB" id="414826at2759"/>
<evidence type="ECO:0000259" key="2">
    <source>
        <dbReference type="SMART" id="SM00198"/>
    </source>
</evidence>
<dbReference type="InterPro" id="IPR035940">
    <property type="entry name" value="CAP_sf"/>
</dbReference>
<dbReference type="PANTHER" id="PTHR10334">
    <property type="entry name" value="CYSTEINE-RICH SECRETORY PROTEIN-RELATED"/>
    <property type="match status" value="1"/>
</dbReference>
<keyword evidence="4" id="KW-1185">Reference proteome</keyword>
<feature type="signal peptide" evidence="1">
    <location>
        <begin position="1"/>
        <end position="27"/>
    </location>
</feature>
<accession>A0A0B1TF03</accession>
<evidence type="ECO:0000256" key="1">
    <source>
        <dbReference type="SAM" id="SignalP"/>
    </source>
</evidence>
<sequence length="230" mass="25926">MPDRLPITRTLISYSFLLAIIKCHCLGAFFECTDRGNTSSMTPDLRIILLAKHNALRSMLALGAAKHSPRKDLFCKPASKMPPLNYSCELERSAYDRANRCANMEPSPDYQFIENHRKDFKPRASLEKALPANVQLWWSEIIKLEQPIDQIQNVYRSNREIDSFAKMASDLTTEVGCSIVKCGGESYNFVCHYKTTLKEGEKLYTMGTTCTECPGGVKNCANGLCIIARR</sequence>
<protein>
    <submittedName>
        <fullName evidence="3">SCP-like protein</fullName>
    </submittedName>
</protein>
<gene>
    <name evidence="3" type="ORF">OESDEN_03939</name>
</gene>
<dbReference type="SMART" id="SM00198">
    <property type="entry name" value="SCP"/>
    <property type="match status" value="1"/>
</dbReference>
<dbReference type="AlphaFoldDB" id="A0A0B1TF03"/>
<feature type="chain" id="PRO_5002061670" evidence="1">
    <location>
        <begin position="28"/>
        <end position="230"/>
    </location>
</feature>
<evidence type="ECO:0000313" key="3">
    <source>
        <dbReference type="EMBL" id="KHJ96113.1"/>
    </source>
</evidence>